<keyword evidence="10 12" id="KW-0406">Ion transport</keyword>
<dbReference type="Proteomes" id="UP000382040">
    <property type="component" value="Unassembled WGS sequence"/>
</dbReference>
<evidence type="ECO:0000256" key="9">
    <source>
        <dbReference type="ARBA" id="ARBA00022989"/>
    </source>
</evidence>
<dbReference type="InterPro" id="IPR053951">
    <property type="entry name" value="K_trans_N"/>
</dbReference>
<dbReference type="GO" id="GO:0015079">
    <property type="term" value="F:potassium ion transmembrane transporter activity"/>
    <property type="evidence" value="ECO:0007669"/>
    <property type="project" value="UniProtKB-UniRule"/>
</dbReference>
<dbReference type="InterPro" id="IPR053952">
    <property type="entry name" value="K_trans_C"/>
</dbReference>
<dbReference type="EMBL" id="CABPST010000002">
    <property type="protein sequence ID" value="VVE87257.1"/>
    <property type="molecule type" value="Genomic_DNA"/>
</dbReference>
<dbReference type="GO" id="GO:0015293">
    <property type="term" value="F:symporter activity"/>
    <property type="evidence" value="ECO:0007669"/>
    <property type="project" value="UniProtKB-UniRule"/>
</dbReference>
<evidence type="ECO:0000256" key="5">
    <source>
        <dbReference type="ARBA" id="ARBA00022538"/>
    </source>
</evidence>
<dbReference type="GO" id="GO:0005886">
    <property type="term" value="C:plasma membrane"/>
    <property type="evidence" value="ECO:0007669"/>
    <property type="project" value="UniProtKB-SubCell"/>
</dbReference>
<evidence type="ECO:0000256" key="2">
    <source>
        <dbReference type="ARBA" id="ARBA00007019"/>
    </source>
</evidence>
<evidence type="ECO:0000313" key="16">
    <source>
        <dbReference type="Proteomes" id="UP000382040"/>
    </source>
</evidence>
<protein>
    <recommendedName>
        <fullName evidence="12">Probable potassium transport system protein Kup</fullName>
    </recommendedName>
</protein>
<keyword evidence="7 12" id="KW-0769">Symport</keyword>
<feature type="transmembrane region" description="Helical" evidence="12">
    <location>
        <begin position="55"/>
        <end position="75"/>
    </location>
</feature>
<feature type="transmembrane region" description="Helical" evidence="12">
    <location>
        <begin position="370"/>
        <end position="391"/>
    </location>
</feature>
<dbReference type="PANTHER" id="PTHR30540:SF79">
    <property type="entry name" value="LOW AFFINITY POTASSIUM TRANSPORT SYSTEM PROTEIN KUP"/>
    <property type="match status" value="1"/>
</dbReference>
<keyword evidence="4 12" id="KW-1003">Cell membrane</keyword>
<evidence type="ECO:0000256" key="11">
    <source>
        <dbReference type="ARBA" id="ARBA00023136"/>
    </source>
</evidence>
<comment type="function">
    <text evidence="12">Transport of potassium into the cell. Likely operates as a K(+):H(+) symporter.</text>
</comment>
<comment type="catalytic activity">
    <reaction evidence="12">
        <text>K(+)(in) + H(+)(in) = K(+)(out) + H(+)(out)</text>
        <dbReference type="Rhea" id="RHEA:28490"/>
        <dbReference type="ChEBI" id="CHEBI:15378"/>
        <dbReference type="ChEBI" id="CHEBI:29103"/>
    </reaction>
</comment>
<evidence type="ECO:0000313" key="15">
    <source>
        <dbReference type="EMBL" id="VVE87257.1"/>
    </source>
</evidence>
<keyword evidence="3 12" id="KW-0813">Transport</keyword>
<feature type="transmembrane region" description="Helical" evidence="12">
    <location>
        <begin position="175"/>
        <end position="199"/>
    </location>
</feature>
<evidence type="ECO:0000256" key="3">
    <source>
        <dbReference type="ARBA" id="ARBA00022448"/>
    </source>
</evidence>
<evidence type="ECO:0000256" key="10">
    <source>
        <dbReference type="ARBA" id="ARBA00023065"/>
    </source>
</evidence>
<keyword evidence="9 12" id="KW-1133">Transmembrane helix</keyword>
<comment type="subcellular location">
    <subcellularLocation>
        <location evidence="12">Cell membrane</location>
        <topology evidence="12">Multi-pass membrane protein</topology>
    </subcellularLocation>
    <subcellularLocation>
        <location evidence="1">Membrane</location>
        <topology evidence="1">Multi-pass membrane protein</topology>
    </subcellularLocation>
</comment>
<name>A0A5E5BPN4_9BURK</name>
<keyword evidence="5 12" id="KW-0633">Potassium transport</keyword>
<feature type="domain" description="K+ potassium transporter integral membrane" evidence="13">
    <location>
        <begin position="18"/>
        <end position="469"/>
    </location>
</feature>
<feature type="transmembrane region" description="Helical" evidence="12">
    <location>
        <begin position="105"/>
        <end position="126"/>
    </location>
</feature>
<keyword evidence="16" id="KW-1185">Reference proteome</keyword>
<feature type="transmembrane region" description="Helical" evidence="12">
    <location>
        <begin position="430"/>
        <end position="447"/>
    </location>
</feature>
<dbReference type="Pfam" id="PF02705">
    <property type="entry name" value="K_trans"/>
    <property type="match status" value="1"/>
</dbReference>
<feature type="transmembrane region" description="Helical" evidence="12">
    <location>
        <begin position="344"/>
        <end position="364"/>
    </location>
</feature>
<dbReference type="HAMAP" id="MF_01522">
    <property type="entry name" value="Kup"/>
    <property type="match status" value="1"/>
</dbReference>
<evidence type="ECO:0000256" key="4">
    <source>
        <dbReference type="ARBA" id="ARBA00022475"/>
    </source>
</evidence>
<evidence type="ECO:0000256" key="12">
    <source>
        <dbReference type="HAMAP-Rule" id="MF_01522"/>
    </source>
</evidence>
<dbReference type="AlphaFoldDB" id="A0A5E5BPN4"/>
<feature type="transmembrane region" description="Helical" evidence="12">
    <location>
        <begin position="12"/>
        <end position="35"/>
    </location>
</feature>
<evidence type="ECO:0000259" key="14">
    <source>
        <dbReference type="Pfam" id="PF22776"/>
    </source>
</evidence>
<proteinExistence type="inferred from homology"/>
<feature type="domain" description="K+ potassium transporter C-terminal" evidence="14">
    <location>
        <begin position="482"/>
        <end position="630"/>
    </location>
</feature>
<dbReference type="PANTHER" id="PTHR30540">
    <property type="entry name" value="OSMOTIC STRESS POTASSIUM TRANSPORTER"/>
    <property type="match status" value="1"/>
</dbReference>
<organism evidence="15 16">
    <name type="scientific">Pandoraea bronchicola</name>
    <dbReference type="NCBI Taxonomy" id="2508287"/>
    <lineage>
        <taxon>Bacteria</taxon>
        <taxon>Pseudomonadati</taxon>
        <taxon>Pseudomonadota</taxon>
        <taxon>Betaproteobacteria</taxon>
        <taxon>Burkholderiales</taxon>
        <taxon>Burkholderiaceae</taxon>
        <taxon>Pandoraea</taxon>
    </lineage>
</organism>
<feature type="transmembrane region" description="Helical" evidence="12">
    <location>
        <begin position="219"/>
        <end position="240"/>
    </location>
</feature>
<feature type="transmembrane region" description="Helical" evidence="12">
    <location>
        <begin position="146"/>
        <end position="163"/>
    </location>
</feature>
<comment type="similarity">
    <text evidence="2 12">Belongs to the HAK/KUP transporter (TC 2.A.72) family.</text>
</comment>
<dbReference type="RefSeq" id="WP_174977795.1">
    <property type="nucleotide sequence ID" value="NZ_CABPST010000002.1"/>
</dbReference>
<evidence type="ECO:0000256" key="1">
    <source>
        <dbReference type="ARBA" id="ARBA00004141"/>
    </source>
</evidence>
<dbReference type="Pfam" id="PF22776">
    <property type="entry name" value="K_trans_C"/>
    <property type="match status" value="1"/>
</dbReference>
<evidence type="ECO:0000256" key="7">
    <source>
        <dbReference type="ARBA" id="ARBA00022847"/>
    </source>
</evidence>
<dbReference type="InterPro" id="IPR023051">
    <property type="entry name" value="Kup"/>
</dbReference>
<feature type="transmembrane region" description="Helical" evidence="12">
    <location>
        <begin position="252"/>
        <end position="272"/>
    </location>
</feature>
<dbReference type="InterPro" id="IPR003855">
    <property type="entry name" value="K+_transporter"/>
</dbReference>
<evidence type="ECO:0000259" key="13">
    <source>
        <dbReference type="Pfam" id="PF02705"/>
    </source>
</evidence>
<accession>A0A5E5BPN4</accession>
<evidence type="ECO:0000256" key="6">
    <source>
        <dbReference type="ARBA" id="ARBA00022692"/>
    </source>
</evidence>
<feature type="transmembrane region" description="Helical" evidence="12">
    <location>
        <begin position="403"/>
        <end position="424"/>
    </location>
</feature>
<gene>
    <name evidence="12" type="primary">kup</name>
    <name evidence="15" type="ORF">PBR20603_01185</name>
</gene>
<keyword evidence="8 12" id="KW-0630">Potassium</keyword>
<feature type="transmembrane region" description="Helical" evidence="12">
    <location>
        <begin position="292"/>
        <end position="323"/>
    </location>
</feature>
<keyword evidence="6 12" id="KW-0812">Transmembrane</keyword>
<evidence type="ECO:0000256" key="8">
    <source>
        <dbReference type="ARBA" id="ARBA00022958"/>
    </source>
</evidence>
<keyword evidence="11 12" id="KW-0472">Membrane</keyword>
<reference evidence="15 16" key="1">
    <citation type="submission" date="2019-08" db="EMBL/GenBank/DDBJ databases">
        <authorList>
            <person name="Peeters C."/>
        </authorList>
    </citation>
    <scope>NUCLEOTIDE SEQUENCE [LARGE SCALE GENOMIC DNA]</scope>
    <source>
        <strain evidence="15 16">LMG 20603</strain>
    </source>
</reference>
<sequence>MTQNIRHGQRPQAMPALMVAAIGVVFGDIGTSPLYALKECFDPQHGIPFTPQAVFGIISLIFWALVIVVSLKYVLFVMRADNRGEGGVLALMALSLRSVRAGSKWASVLMMLGMFGACMFYGDAVITPAISVMSAVEGLEIAAPSLSRFVLPITIVILIILFSMQKSGTAKVGRLFGPVMVTWFVILGVLGVYNIGAAPEIVKAINPYYGIHFIRTHALQAYIVLGSVFLVLTGAEALYADMGHFGIRPIRFAWTVLVFPALALNYFGQGALLLTNPKAIENPFFLLAPEWALLPLVIVATAATVIASQAVISGAFSLTSQAIQLGYVPRMKIMHTSDREIGQIYMPVINWALLLVIVWIVLAFKSSSNLAAAYGIAVTTTMVITTILACVVMVKVWNWNKFLVALIIAGFLVVDFAFFGANLIKVEEGGWLPLALGAFLFFMLMTWHKGRQLLRERTAADGIPLGPFLQGLLAHPPHRVAGTAIYLTGGNTQVPVSLLHNLKHNRILHERTIFLTFRTVDVPYVEDANRIEAKDHTGGLYSVVATFGFNETPDVKEVLNLLEQKTDMHFELMDTSFFLARETVVPTKLPGMSIWRERLFAWMHQNAAKPTDFFSIPANRVVELGTKIEI</sequence>